<keyword evidence="3" id="KW-1185">Reference proteome</keyword>
<dbReference type="Pfam" id="PF08240">
    <property type="entry name" value="ADH_N"/>
    <property type="match status" value="1"/>
</dbReference>
<protein>
    <recommendedName>
        <fullName evidence="1">Enoyl reductase (ER) domain-containing protein</fullName>
    </recommendedName>
</protein>
<dbReference type="InterPro" id="IPR013149">
    <property type="entry name" value="ADH-like_C"/>
</dbReference>
<feature type="domain" description="Enoyl reductase (ER)" evidence="1">
    <location>
        <begin position="17"/>
        <end position="343"/>
    </location>
</feature>
<dbReference type="InterPro" id="IPR011032">
    <property type="entry name" value="GroES-like_sf"/>
</dbReference>
<dbReference type="InterPro" id="IPR013154">
    <property type="entry name" value="ADH-like_N"/>
</dbReference>
<dbReference type="InterPro" id="IPR020843">
    <property type="entry name" value="ER"/>
</dbReference>
<gene>
    <name evidence="2" type="ORF">TRICI_003831</name>
</gene>
<dbReference type="Pfam" id="PF00107">
    <property type="entry name" value="ADH_zinc_N"/>
    <property type="match status" value="1"/>
</dbReference>
<name>A0A642V2T6_9ASCO</name>
<reference evidence="2" key="1">
    <citation type="journal article" date="2019" name="G3 (Bethesda)">
        <title>Genome Assemblies of Two Rare Opportunistic Yeast Pathogens: Diutina rugosa (syn. Candida rugosa) and Trichomonascus ciferrii (syn. Candida ciferrii).</title>
        <authorList>
            <person name="Mixao V."/>
            <person name="Saus E."/>
            <person name="Hansen A.P."/>
            <person name="Lass-Florl C."/>
            <person name="Gabaldon T."/>
        </authorList>
    </citation>
    <scope>NUCLEOTIDE SEQUENCE</scope>
    <source>
        <strain evidence="2">CBS 4856</strain>
    </source>
</reference>
<dbReference type="Gene3D" id="3.40.50.720">
    <property type="entry name" value="NAD(P)-binding Rossmann-like Domain"/>
    <property type="match status" value="1"/>
</dbReference>
<organism evidence="2 3">
    <name type="scientific">Trichomonascus ciferrii</name>
    <dbReference type="NCBI Taxonomy" id="44093"/>
    <lineage>
        <taxon>Eukaryota</taxon>
        <taxon>Fungi</taxon>
        <taxon>Dikarya</taxon>
        <taxon>Ascomycota</taxon>
        <taxon>Saccharomycotina</taxon>
        <taxon>Dipodascomycetes</taxon>
        <taxon>Dipodascales</taxon>
        <taxon>Trichomonascaceae</taxon>
        <taxon>Trichomonascus</taxon>
        <taxon>Trichomonascus ciferrii complex</taxon>
    </lineage>
</organism>
<proteinExistence type="predicted"/>
<dbReference type="AlphaFoldDB" id="A0A642V2T6"/>
<sequence>MGLPKQQRVYRIDEHNDSVRKIHLNTEDLPSLNSGNVVVKVKAVALNYRDVMVTTGTYHWPVKKQVVPCSDFSGEVVHIGKDVKDFAIGDYAIGNFSTTHFSGPPKRYDDALGASVDGGLQEYVTLPESGLNKISKTVDLTWEEMASLVCTGVTCWNALYGEKKLLPGQVVLATGTGGVSLTALSIAKKAGAITVITSSSDEKLAKVKREHGFDYGVNYKTNKEWGKEVKQLTGRADFVIENAGSSGYVQAFEACAAGAVVNAIGNLATAEPGEQPNVGMLTLSHEASLRGFVVGSKELASQLIRFTETKGLKIPVDRVFPFEKAVDALEYLVSGAHIGKVCIRVSE</sequence>
<dbReference type="InterPro" id="IPR052711">
    <property type="entry name" value="Zinc_ADH-like"/>
</dbReference>
<dbReference type="Proteomes" id="UP000761534">
    <property type="component" value="Unassembled WGS sequence"/>
</dbReference>
<dbReference type="InterPro" id="IPR036291">
    <property type="entry name" value="NAD(P)-bd_dom_sf"/>
</dbReference>
<comment type="caution">
    <text evidence="2">The sequence shown here is derived from an EMBL/GenBank/DDBJ whole genome shotgun (WGS) entry which is preliminary data.</text>
</comment>
<dbReference type="Gene3D" id="3.90.180.10">
    <property type="entry name" value="Medium-chain alcohol dehydrogenases, catalytic domain"/>
    <property type="match status" value="1"/>
</dbReference>
<dbReference type="OrthoDB" id="3509362at2759"/>
<dbReference type="EMBL" id="SWFS01000286">
    <property type="protein sequence ID" value="KAA8911365.1"/>
    <property type="molecule type" value="Genomic_DNA"/>
</dbReference>
<dbReference type="SMART" id="SM00829">
    <property type="entry name" value="PKS_ER"/>
    <property type="match status" value="1"/>
</dbReference>
<dbReference type="PANTHER" id="PTHR45033:SF2">
    <property type="entry name" value="ZINC-TYPE ALCOHOL DEHYDROGENASE-LIKE PROTEIN C1773.06C"/>
    <property type="match status" value="1"/>
</dbReference>
<evidence type="ECO:0000313" key="3">
    <source>
        <dbReference type="Proteomes" id="UP000761534"/>
    </source>
</evidence>
<dbReference type="SUPFAM" id="SSF50129">
    <property type="entry name" value="GroES-like"/>
    <property type="match status" value="1"/>
</dbReference>
<accession>A0A642V2T6</accession>
<evidence type="ECO:0000259" key="1">
    <source>
        <dbReference type="SMART" id="SM00829"/>
    </source>
</evidence>
<evidence type="ECO:0000313" key="2">
    <source>
        <dbReference type="EMBL" id="KAA8911365.1"/>
    </source>
</evidence>
<dbReference type="CDD" id="cd08276">
    <property type="entry name" value="MDR7"/>
    <property type="match status" value="1"/>
</dbReference>
<dbReference type="PANTHER" id="PTHR45033">
    <property type="match status" value="1"/>
</dbReference>
<dbReference type="VEuPathDB" id="FungiDB:TRICI_003831"/>
<dbReference type="SUPFAM" id="SSF51735">
    <property type="entry name" value="NAD(P)-binding Rossmann-fold domains"/>
    <property type="match status" value="1"/>
</dbReference>
<dbReference type="GO" id="GO:0016491">
    <property type="term" value="F:oxidoreductase activity"/>
    <property type="evidence" value="ECO:0007669"/>
    <property type="project" value="InterPro"/>
</dbReference>